<keyword evidence="2" id="KW-0456">Lyase</keyword>
<dbReference type="EMBL" id="JBIRWE010000001">
    <property type="protein sequence ID" value="MFI1962656.1"/>
    <property type="molecule type" value="Genomic_DNA"/>
</dbReference>
<dbReference type="Gene3D" id="3.40.50.720">
    <property type="entry name" value="NAD(P)-binding Rossmann-like Domain"/>
    <property type="match status" value="1"/>
</dbReference>
<dbReference type="NCBIfam" id="TIGR02622">
    <property type="entry name" value="CDP_4_6_dhtase"/>
    <property type="match status" value="1"/>
</dbReference>
<protein>
    <submittedName>
        <fullName evidence="2">CDP-glucose 4,6-dehydratase</fullName>
        <ecNumber evidence="2">4.2.1.45</ecNumber>
    </submittedName>
</protein>
<dbReference type="GO" id="GO:0047733">
    <property type="term" value="F:CDP-glucose 4,6-dehydratase activity"/>
    <property type="evidence" value="ECO:0007669"/>
    <property type="project" value="UniProtKB-EC"/>
</dbReference>
<organism evidence="2 3">
    <name type="scientific">Streptomyces pathocidini</name>
    <dbReference type="NCBI Taxonomy" id="1650571"/>
    <lineage>
        <taxon>Bacteria</taxon>
        <taxon>Bacillati</taxon>
        <taxon>Actinomycetota</taxon>
        <taxon>Actinomycetes</taxon>
        <taxon>Kitasatosporales</taxon>
        <taxon>Streptomycetaceae</taxon>
        <taxon>Streptomyces</taxon>
    </lineage>
</organism>
<evidence type="ECO:0000259" key="1">
    <source>
        <dbReference type="Pfam" id="PF01370"/>
    </source>
</evidence>
<dbReference type="PANTHER" id="PTHR43245">
    <property type="entry name" value="BIFUNCTIONAL POLYMYXIN RESISTANCE PROTEIN ARNA"/>
    <property type="match status" value="1"/>
</dbReference>
<dbReference type="Pfam" id="PF01370">
    <property type="entry name" value="Epimerase"/>
    <property type="match status" value="1"/>
</dbReference>
<keyword evidence="3" id="KW-1185">Reference proteome</keyword>
<name>A0ABW7ULB7_9ACTN</name>
<dbReference type="EC" id="4.2.1.45" evidence="2"/>
<dbReference type="InterPro" id="IPR001509">
    <property type="entry name" value="Epimerase_deHydtase"/>
</dbReference>
<dbReference type="Gene3D" id="3.90.25.10">
    <property type="entry name" value="UDP-galactose 4-epimerase, domain 1"/>
    <property type="match status" value="1"/>
</dbReference>
<dbReference type="InterPro" id="IPR036291">
    <property type="entry name" value="NAD(P)-bd_dom_sf"/>
</dbReference>
<dbReference type="SUPFAM" id="SSF51735">
    <property type="entry name" value="NAD(P)-binding Rossmann-fold domains"/>
    <property type="match status" value="1"/>
</dbReference>
<dbReference type="Proteomes" id="UP001611548">
    <property type="component" value="Unassembled WGS sequence"/>
</dbReference>
<sequence length="367" mass="40235">MVDAGLTSRWRGRRVLMTGHSGFIGSWLALTLRKLGAEVHGFALNGDRQTQVRHAWLADRGVRGAVGDVRDFDAVHRAMTAVPYDAVFHLAAQPLVRAGLDDPRETLSTNIDGSINVLEAARRCEPTVLVHVTSDKCYRNRAWPWPYRETDDLGGGCPYSVSKAAAEVVFEGYAELFGDLCPRTASVRFGNVIGGGDFADRRLVPDAMAALRAGQPIRLRRPTAVRPWQHVLDVVHGLLLLADHLADEVVKPGTVYNFAPPGDGATARELAHSLAAHWSKTQEAGAPTSAAAVVEESEPLFAEEELLRLDGRRAAEELGWRHRFTLDASAAAIVDWHRSVDDGARPDETTTRQIDAFLDTQAEGWQW</sequence>
<dbReference type="InterPro" id="IPR013445">
    <property type="entry name" value="CDP_4_6_deHydtase"/>
</dbReference>
<dbReference type="InterPro" id="IPR050177">
    <property type="entry name" value="Lipid_A_modif_metabolic_enz"/>
</dbReference>
<evidence type="ECO:0000313" key="2">
    <source>
        <dbReference type="EMBL" id="MFI1962656.1"/>
    </source>
</evidence>
<proteinExistence type="predicted"/>
<gene>
    <name evidence="2" type="primary">rfbG</name>
    <name evidence="2" type="ORF">ACH429_00680</name>
</gene>
<dbReference type="PANTHER" id="PTHR43245:SF10">
    <property type="entry name" value="SUGAR DEHYDRATASE_EPIMERASE YFNG-RELATED"/>
    <property type="match status" value="1"/>
</dbReference>
<feature type="domain" description="NAD-dependent epimerase/dehydratase" evidence="1">
    <location>
        <begin position="15"/>
        <end position="249"/>
    </location>
</feature>
<reference evidence="2 3" key="1">
    <citation type="submission" date="2024-10" db="EMBL/GenBank/DDBJ databases">
        <title>The Natural Products Discovery Center: Release of the First 8490 Sequenced Strains for Exploring Actinobacteria Biosynthetic Diversity.</title>
        <authorList>
            <person name="Kalkreuter E."/>
            <person name="Kautsar S.A."/>
            <person name="Yang D."/>
            <person name="Bader C.D."/>
            <person name="Teijaro C.N."/>
            <person name="Fluegel L."/>
            <person name="Davis C.M."/>
            <person name="Simpson J.R."/>
            <person name="Lauterbach L."/>
            <person name="Steele A.D."/>
            <person name="Gui C."/>
            <person name="Meng S."/>
            <person name="Li G."/>
            <person name="Viehrig K."/>
            <person name="Ye F."/>
            <person name="Su P."/>
            <person name="Kiefer A.F."/>
            <person name="Nichols A."/>
            <person name="Cepeda A.J."/>
            <person name="Yan W."/>
            <person name="Fan B."/>
            <person name="Jiang Y."/>
            <person name="Adhikari A."/>
            <person name="Zheng C.-J."/>
            <person name="Schuster L."/>
            <person name="Cowan T.M."/>
            <person name="Smanski M.J."/>
            <person name="Chevrette M.G."/>
            <person name="De Carvalho L.P.S."/>
            <person name="Shen B."/>
        </authorList>
    </citation>
    <scope>NUCLEOTIDE SEQUENCE [LARGE SCALE GENOMIC DNA]</scope>
    <source>
        <strain evidence="2 3">NPDC020327</strain>
    </source>
</reference>
<comment type="caution">
    <text evidence="2">The sequence shown here is derived from an EMBL/GenBank/DDBJ whole genome shotgun (WGS) entry which is preliminary data.</text>
</comment>
<evidence type="ECO:0000313" key="3">
    <source>
        <dbReference type="Proteomes" id="UP001611548"/>
    </source>
</evidence>
<dbReference type="RefSeq" id="WP_055470288.1">
    <property type="nucleotide sequence ID" value="NZ_JBIRWE010000001.1"/>
</dbReference>
<accession>A0ABW7ULB7</accession>